<feature type="transmembrane region" description="Helical" evidence="6">
    <location>
        <begin position="254"/>
        <end position="276"/>
    </location>
</feature>
<keyword evidence="4 6" id="KW-1133">Transmembrane helix</keyword>
<dbReference type="InterPro" id="IPR002549">
    <property type="entry name" value="AI-2E-like"/>
</dbReference>
<comment type="caution">
    <text evidence="7">The sequence shown here is derived from an EMBL/GenBank/DDBJ whole genome shotgun (WGS) entry which is preliminary data.</text>
</comment>
<comment type="subcellular location">
    <subcellularLocation>
        <location evidence="1">Membrane</location>
        <topology evidence="1">Multi-pass membrane protein</topology>
    </subcellularLocation>
</comment>
<feature type="transmembrane region" description="Helical" evidence="6">
    <location>
        <begin position="12"/>
        <end position="30"/>
    </location>
</feature>
<keyword evidence="5 6" id="KW-0472">Membrane</keyword>
<accession>A0ABW8I582</accession>
<evidence type="ECO:0000256" key="1">
    <source>
        <dbReference type="ARBA" id="ARBA00004141"/>
    </source>
</evidence>
<keyword evidence="3 6" id="KW-0812">Transmembrane</keyword>
<dbReference type="Proteomes" id="UP001619911">
    <property type="component" value="Unassembled WGS sequence"/>
</dbReference>
<feature type="transmembrane region" description="Helical" evidence="6">
    <location>
        <begin position="323"/>
        <end position="350"/>
    </location>
</feature>
<dbReference type="Pfam" id="PF01594">
    <property type="entry name" value="AI-2E_transport"/>
    <property type="match status" value="1"/>
</dbReference>
<gene>
    <name evidence="7" type="primary">ytvI</name>
    <name evidence="7" type="ORF">QYG89_02865</name>
</gene>
<evidence type="ECO:0000256" key="2">
    <source>
        <dbReference type="ARBA" id="ARBA00009773"/>
    </source>
</evidence>
<feature type="transmembrane region" description="Helical" evidence="6">
    <location>
        <begin position="168"/>
        <end position="189"/>
    </location>
</feature>
<feature type="transmembrane region" description="Helical" evidence="6">
    <location>
        <begin position="222"/>
        <end position="248"/>
    </location>
</feature>
<feature type="transmembrane region" description="Helical" evidence="6">
    <location>
        <begin position="36"/>
        <end position="53"/>
    </location>
</feature>
<proteinExistence type="inferred from homology"/>
<sequence length="376" mass="41311">MNPSSRDKLIRSVIVIVSAIFLLLALYYVASITYPFIIGFAVAFLMQPFVRFLETKARLPRTASIGTTILLIIAVFAGGMTLLIAEIVSGANYFASVVPRHIHVVVQQMEALFASQVIPIYERAAGLFQSLDTSQRDTLSTNIKEAGEQFASTAGDFIQNFFLKLPKLISWIPNFATGFIFSFLAAFFISKDWEKLQRRSLTYLPIKATTSLRKVFTALKKALFGFLRAQLTLVSITTLIVLIGLLILRVNYAITLALVAGLVDFLPYLGTGTLFIPWIIYEFIAGDTSLAIGLTVLYVIIIVQRQIMEPKVLSSSIGLDPLATLIALFVGFKLAGFFGLILGPVVLVIINALHQAGVFTDLWSYIVGKNSSPPAK</sequence>
<evidence type="ECO:0000256" key="5">
    <source>
        <dbReference type="ARBA" id="ARBA00023136"/>
    </source>
</evidence>
<dbReference type="PANTHER" id="PTHR21716">
    <property type="entry name" value="TRANSMEMBRANE PROTEIN"/>
    <property type="match status" value="1"/>
</dbReference>
<name>A0ABW8I582_9BACI</name>
<evidence type="ECO:0000313" key="7">
    <source>
        <dbReference type="EMBL" id="MFK2824640.1"/>
    </source>
</evidence>
<reference evidence="7 8" key="1">
    <citation type="submission" date="2023-07" db="EMBL/GenBank/DDBJ databases">
        <title>Bacillus lucianemedeirus sp. nov, a new species isolated from an immunobiological production facility.</title>
        <authorList>
            <person name="Costa L.V."/>
            <person name="Miranda R.V.S.L."/>
            <person name="Brandao M.L.L."/>
            <person name="Reis C.M.F."/>
            <person name="Frazao A.M."/>
            <person name="Cruz F.V."/>
            <person name="Baio P.V.P."/>
            <person name="Veras J.F.C."/>
            <person name="Ramos J.N."/>
            <person name="Vieira V."/>
        </authorList>
    </citation>
    <scope>NUCLEOTIDE SEQUENCE [LARGE SCALE GENOMIC DNA]</scope>
    <source>
        <strain evidence="7 8">B190/17</strain>
    </source>
</reference>
<feature type="transmembrane region" description="Helical" evidence="6">
    <location>
        <begin position="283"/>
        <end position="303"/>
    </location>
</feature>
<feature type="transmembrane region" description="Helical" evidence="6">
    <location>
        <begin position="65"/>
        <end position="85"/>
    </location>
</feature>
<protein>
    <submittedName>
        <fullName evidence="7">Sporulation integral membrane protein YtvI</fullName>
    </submittedName>
</protein>
<dbReference type="RefSeq" id="WP_404314334.1">
    <property type="nucleotide sequence ID" value="NZ_JAUIYO010000001.1"/>
</dbReference>
<dbReference type="PANTHER" id="PTHR21716:SF68">
    <property type="entry name" value="TRANSPORT PROTEIN YTVI-RELATED"/>
    <property type="match status" value="1"/>
</dbReference>
<dbReference type="EMBL" id="JAUIYO010000001">
    <property type="protein sequence ID" value="MFK2824640.1"/>
    <property type="molecule type" value="Genomic_DNA"/>
</dbReference>
<evidence type="ECO:0000256" key="4">
    <source>
        <dbReference type="ARBA" id="ARBA00022989"/>
    </source>
</evidence>
<evidence type="ECO:0000313" key="8">
    <source>
        <dbReference type="Proteomes" id="UP001619911"/>
    </source>
</evidence>
<organism evidence="7 8">
    <name type="scientific">Bacillus lumedeiriae</name>
    <dbReference type="NCBI Taxonomy" id="3058829"/>
    <lineage>
        <taxon>Bacteria</taxon>
        <taxon>Bacillati</taxon>
        <taxon>Bacillota</taxon>
        <taxon>Bacilli</taxon>
        <taxon>Bacillales</taxon>
        <taxon>Bacillaceae</taxon>
        <taxon>Bacillus</taxon>
    </lineage>
</organism>
<keyword evidence="8" id="KW-1185">Reference proteome</keyword>
<dbReference type="InterPro" id="IPR014227">
    <property type="entry name" value="YtvI-like"/>
</dbReference>
<evidence type="ECO:0000256" key="3">
    <source>
        <dbReference type="ARBA" id="ARBA00022692"/>
    </source>
</evidence>
<evidence type="ECO:0000256" key="6">
    <source>
        <dbReference type="SAM" id="Phobius"/>
    </source>
</evidence>
<comment type="similarity">
    <text evidence="2">Belongs to the autoinducer-2 exporter (AI-2E) (TC 2.A.86) family.</text>
</comment>
<dbReference type="NCBIfam" id="TIGR02872">
    <property type="entry name" value="spore_ytvI"/>
    <property type="match status" value="1"/>
</dbReference>